<evidence type="ECO:0000313" key="1">
    <source>
        <dbReference type="EMBL" id="SUQ12936.1"/>
    </source>
</evidence>
<protein>
    <submittedName>
        <fullName evidence="1">Uncharacterized protein</fullName>
    </submittedName>
</protein>
<dbReference type="AlphaFoldDB" id="A0A316A376"/>
<gene>
    <name evidence="1" type="ORF">SAMN05216529_102152</name>
</gene>
<sequence length="140" mass="16322">MNSNDIQGKIHNSMYQQLQRSGIAAPVQVLMDLSIRSKEDYERWRFGKVDYLERVCKVNLSKLSLIMREIRGYAAKNNLKASWTFYKQWGLKSLPHAKKLRFSKSGGEDIEKAYATHYIDPVRLSELKQQSQICSKAHRE</sequence>
<reference evidence="2" key="1">
    <citation type="submission" date="2017-07" db="EMBL/GenBank/DDBJ databases">
        <authorList>
            <person name="Varghese N."/>
            <person name="Submissions S."/>
        </authorList>
    </citation>
    <scope>NUCLEOTIDE SEQUENCE [LARGE SCALE GENOMIC DNA]</scope>
    <source>
        <strain evidence="2">NLAE-zl-C134</strain>
    </source>
</reference>
<dbReference type="EMBL" id="UHJJ01000002">
    <property type="protein sequence ID" value="SUQ12936.1"/>
    <property type="molecule type" value="Genomic_DNA"/>
</dbReference>
<dbReference type="RefSeq" id="WP_109708951.1">
    <property type="nucleotide sequence ID" value="NZ_QGDS01000002.1"/>
</dbReference>
<name>A0A316A376_9FIRM</name>
<dbReference type="OrthoDB" id="2704004at2"/>
<organism evidence="1 2">
    <name type="scientific">Faecalicatena contorta</name>
    <dbReference type="NCBI Taxonomy" id="39482"/>
    <lineage>
        <taxon>Bacteria</taxon>
        <taxon>Bacillati</taxon>
        <taxon>Bacillota</taxon>
        <taxon>Clostridia</taxon>
        <taxon>Lachnospirales</taxon>
        <taxon>Lachnospiraceae</taxon>
        <taxon>Faecalicatena</taxon>
    </lineage>
</organism>
<keyword evidence="2" id="KW-1185">Reference proteome</keyword>
<dbReference type="Proteomes" id="UP000254051">
    <property type="component" value="Unassembled WGS sequence"/>
</dbReference>
<evidence type="ECO:0000313" key="2">
    <source>
        <dbReference type="Proteomes" id="UP000254051"/>
    </source>
</evidence>
<proteinExistence type="predicted"/>
<accession>A0A316A376</accession>